<dbReference type="Gene3D" id="2.60.40.10">
    <property type="entry name" value="Immunoglobulins"/>
    <property type="match status" value="1"/>
</dbReference>
<dbReference type="InterPro" id="IPR003961">
    <property type="entry name" value="FN3_dom"/>
</dbReference>
<proteinExistence type="predicted"/>
<keyword evidence="1" id="KW-1133">Transmembrane helix</keyword>
<evidence type="ECO:0000313" key="4">
    <source>
        <dbReference type="Proteomes" id="UP000177053"/>
    </source>
</evidence>
<dbReference type="SUPFAM" id="SSF49265">
    <property type="entry name" value="Fibronectin type III"/>
    <property type="match status" value="1"/>
</dbReference>
<dbReference type="PANTHER" id="PTHR38731:SF1">
    <property type="entry name" value="FECR PROTEIN DOMAIN-CONTAINING PROTEIN"/>
    <property type="match status" value="1"/>
</dbReference>
<dbReference type="Pfam" id="PF04773">
    <property type="entry name" value="FecR"/>
    <property type="match status" value="1"/>
</dbReference>
<dbReference type="InterPro" id="IPR013783">
    <property type="entry name" value="Ig-like_fold"/>
</dbReference>
<dbReference type="InterPro" id="IPR006860">
    <property type="entry name" value="FecR"/>
</dbReference>
<dbReference type="EMBL" id="MGFS01000025">
    <property type="protein sequence ID" value="OGM11154.1"/>
    <property type="molecule type" value="Genomic_DNA"/>
</dbReference>
<protein>
    <recommendedName>
        <fullName evidence="2">FecR protein domain-containing protein</fullName>
    </recommendedName>
</protein>
<evidence type="ECO:0000256" key="1">
    <source>
        <dbReference type="SAM" id="Phobius"/>
    </source>
</evidence>
<keyword evidence="1" id="KW-0812">Transmembrane</keyword>
<organism evidence="3 4">
    <name type="scientific">Candidatus Woesebacteria bacterium RBG_16_34_12</name>
    <dbReference type="NCBI Taxonomy" id="1802480"/>
    <lineage>
        <taxon>Bacteria</taxon>
        <taxon>Candidatus Woeseibacteriota</taxon>
    </lineage>
</organism>
<feature type="domain" description="FecR protein" evidence="2">
    <location>
        <begin position="130"/>
        <end position="223"/>
    </location>
</feature>
<feature type="transmembrane region" description="Helical" evidence="1">
    <location>
        <begin position="55"/>
        <end position="76"/>
    </location>
</feature>
<dbReference type="AlphaFoldDB" id="A0A1F7X7Y6"/>
<dbReference type="CDD" id="cd00063">
    <property type="entry name" value="FN3"/>
    <property type="match status" value="1"/>
</dbReference>
<dbReference type="PANTHER" id="PTHR38731">
    <property type="entry name" value="LIPL45-RELATED LIPOPROTEIN-RELATED"/>
    <property type="match status" value="1"/>
</dbReference>
<dbReference type="Proteomes" id="UP000177053">
    <property type="component" value="Unassembled WGS sequence"/>
</dbReference>
<evidence type="ECO:0000259" key="2">
    <source>
        <dbReference type="Pfam" id="PF04773"/>
    </source>
</evidence>
<dbReference type="Gene3D" id="2.60.120.1440">
    <property type="match status" value="1"/>
</dbReference>
<gene>
    <name evidence="3" type="ORF">A2Z22_01060</name>
</gene>
<comment type="caution">
    <text evidence="3">The sequence shown here is derived from an EMBL/GenBank/DDBJ whole genome shotgun (WGS) entry which is preliminary data.</text>
</comment>
<sequence length="495" mass="55574">MKSTLSNQDLASEQISNANQVNETVKDYPLKDKQDSTLDTKKRNLIQKLKQRKKVLALISITGFLIFFSIVILFFLKLSKPKDLANDTLQTTPTPFVIKANVSYLTGEASKIVSDRKVEIKEGDILEENDVIETEENTKLVLSFDDGSVIRVGDNTKITLSKLQSQETIIDEGYGILFARVEKDVTHKFIARTDEITVESLGTTFSLEKEEDEVKVKVFESKVVVKEEGENEVEVNTDYEWKSSSEKVNEIDKDQLVTNEFIDWSLKEEKLIVPTQTPSPKPTSQPSSQTQSYQIYLTGSAADNGISLTWTVTGINTPNGFKIARNSNGNPVYPGDDFQYISKPEARSYIWKITDGNSWHFRVCQYINEVCGVYSNDITVQAPTVTTSEKKSVETKQIVSQVNSITLTITKISDTSVKLTWSVDGTPPNGFKTIWSKGSGPVYPPRDGDWGQWLKSESREFDVGALQTGNTYYFRVCEYLNGNCGVYSNEVSQSF</sequence>
<dbReference type="InterPro" id="IPR036116">
    <property type="entry name" value="FN3_sf"/>
</dbReference>
<accession>A0A1F7X7Y6</accession>
<evidence type="ECO:0000313" key="3">
    <source>
        <dbReference type="EMBL" id="OGM11154.1"/>
    </source>
</evidence>
<reference evidence="3 4" key="1">
    <citation type="journal article" date="2016" name="Nat. Commun.">
        <title>Thousands of microbial genomes shed light on interconnected biogeochemical processes in an aquifer system.</title>
        <authorList>
            <person name="Anantharaman K."/>
            <person name="Brown C.T."/>
            <person name="Hug L.A."/>
            <person name="Sharon I."/>
            <person name="Castelle C.J."/>
            <person name="Probst A.J."/>
            <person name="Thomas B.C."/>
            <person name="Singh A."/>
            <person name="Wilkins M.J."/>
            <person name="Karaoz U."/>
            <person name="Brodie E.L."/>
            <person name="Williams K.H."/>
            <person name="Hubbard S.S."/>
            <person name="Banfield J.F."/>
        </authorList>
    </citation>
    <scope>NUCLEOTIDE SEQUENCE [LARGE SCALE GENOMIC DNA]</scope>
</reference>
<name>A0A1F7X7Y6_9BACT</name>
<keyword evidence="1" id="KW-0472">Membrane</keyword>